<organism evidence="1 2">
    <name type="scientific">Sphingomonas chungangi</name>
    <dbReference type="NCBI Taxonomy" id="2683589"/>
    <lineage>
        <taxon>Bacteria</taxon>
        <taxon>Pseudomonadati</taxon>
        <taxon>Pseudomonadota</taxon>
        <taxon>Alphaproteobacteria</taxon>
        <taxon>Sphingomonadales</taxon>
        <taxon>Sphingomonadaceae</taxon>
        <taxon>Sphingomonas</taxon>
    </lineage>
</organism>
<proteinExistence type="predicted"/>
<name>A0A838L0M3_9SPHN</name>
<evidence type="ECO:0008006" key="3">
    <source>
        <dbReference type="Google" id="ProtNLM"/>
    </source>
</evidence>
<dbReference type="AlphaFoldDB" id="A0A838L0M3"/>
<keyword evidence="2" id="KW-1185">Reference proteome</keyword>
<protein>
    <recommendedName>
        <fullName evidence="3">MobA/MobL protein domain-containing protein</fullName>
    </recommendedName>
</protein>
<evidence type="ECO:0000313" key="2">
    <source>
        <dbReference type="Proteomes" id="UP000570166"/>
    </source>
</evidence>
<dbReference type="RefSeq" id="WP_160365103.1">
    <property type="nucleotide sequence ID" value="NZ_JACEIB010000001.1"/>
</dbReference>
<gene>
    <name evidence="1" type="ORF">HZF05_02925</name>
</gene>
<dbReference type="Proteomes" id="UP000570166">
    <property type="component" value="Unassembled WGS sequence"/>
</dbReference>
<evidence type="ECO:0000313" key="1">
    <source>
        <dbReference type="EMBL" id="MBA2933043.1"/>
    </source>
</evidence>
<reference evidence="1 2" key="1">
    <citation type="submission" date="2020-07" db="EMBL/GenBank/DDBJ databases">
        <authorList>
            <person name="Sun Q."/>
        </authorList>
    </citation>
    <scope>NUCLEOTIDE SEQUENCE [LARGE SCALE GENOMIC DNA]</scope>
    <source>
        <strain evidence="1 2">CGMCC 1.13654</strain>
    </source>
</reference>
<dbReference type="EMBL" id="JACEIB010000001">
    <property type="protein sequence ID" value="MBA2933043.1"/>
    <property type="molecule type" value="Genomic_DNA"/>
</dbReference>
<accession>A0A838L0M3</accession>
<comment type="caution">
    <text evidence="1">The sequence shown here is derived from an EMBL/GenBank/DDBJ whole genome shotgun (WGS) entry which is preliminary data.</text>
</comment>
<sequence length="225" mass="24084">MAKRKTVPAATAALPALPDRAVLLNATLKPDPTNPHSQLPLIGDPPGAVGLRVMWGVLRSRYREYDNSASAFVAAKLRPSWSPDLQAVTAAWAETLAPVGVDDSFADAVLLAARIDREIARDAAGATPLLGYATITDPDASRLHVFREELRGVARELVEAHGGAVVAVVHAPARAGSGNPLHGHLCLSTLAIDGRLGFSTRITPFCSDRGREVIRTAWQRRRRLV</sequence>